<evidence type="ECO:0000313" key="2">
    <source>
        <dbReference type="Proteomes" id="UP000674318"/>
    </source>
</evidence>
<proteinExistence type="predicted"/>
<comment type="caution">
    <text evidence="1">The sequence shown here is derived from an EMBL/GenBank/DDBJ whole genome shotgun (WGS) entry which is preliminary data.</text>
</comment>
<keyword evidence="2" id="KW-1185">Reference proteome</keyword>
<name>A0A836HTG5_9TRYP</name>
<gene>
    <name evidence="1" type="ORF">JKF63_00364</name>
</gene>
<dbReference type="OrthoDB" id="259766at2759"/>
<accession>A0A836HTG5</accession>
<evidence type="ECO:0000313" key="1">
    <source>
        <dbReference type="EMBL" id="KAG5490245.1"/>
    </source>
</evidence>
<reference evidence="1 2" key="1">
    <citation type="submission" date="2021-02" db="EMBL/GenBank/DDBJ databases">
        <title>Porcisia hertigi Genome sequencing and assembly.</title>
        <authorList>
            <person name="Almutairi H."/>
            <person name="Gatherer D."/>
        </authorList>
    </citation>
    <scope>NUCLEOTIDE SEQUENCE [LARGE SCALE GENOMIC DNA]</scope>
    <source>
        <strain evidence="1 2">C119</strain>
    </source>
</reference>
<organism evidence="1 2">
    <name type="scientific">Porcisia hertigi</name>
    <dbReference type="NCBI Taxonomy" id="2761500"/>
    <lineage>
        <taxon>Eukaryota</taxon>
        <taxon>Discoba</taxon>
        <taxon>Euglenozoa</taxon>
        <taxon>Kinetoplastea</taxon>
        <taxon>Metakinetoplastina</taxon>
        <taxon>Trypanosomatida</taxon>
        <taxon>Trypanosomatidae</taxon>
        <taxon>Leishmaniinae</taxon>
        <taxon>Porcisia</taxon>
    </lineage>
</organism>
<dbReference type="AlphaFoldDB" id="A0A836HTG5"/>
<sequence>MDNAFTCSSHDLYALQRHALSQCSSLFPSPGGISERVCGDVHRAVIWQKSTPRKAVQTLTFDEVLAYYQPSSRGVTSSCAAGASVKSSSLTAAARGGGGGLCALHHRGPHCFPTRRYRTALSSWRYRAEVHDSGLVCDSDSEHQWASETTGAPPGSDVLLLWSVLPPHLLVGLVKTPQDAEVLLERLKEEQQLLQRSVNTEMPSD</sequence>
<dbReference type="KEGG" id="phet:94286493"/>
<dbReference type="GeneID" id="94286493"/>
<dbReference type="Proteomes" id="UP000674318">
    <property type="component" value="Unassembled WGS sequence"/>
</dbReference>
<dbReference type="RefSeq" id="XP_067752573.1">
    <property type="nucleotide sequence ID" value="XM_067896416.1"/>
</dbReference>
<dbReference type="EMBL" id="JAFJZO010000036">
    <property type="protein sequence ID" value="KAG5490245.1"/>
    <property type="molecule type" value="Genomic_DNA"/>
</dbReference>
<protein>
    <submittedName>
        <fullName evidence="1">Uncharacterized protein</fullName>
    </submittedName>
</protein>